<protein>
    <submittedName>
        <fullName evidence="2">Uncharacterized protein</fullName>
    </submittedName>
</protein>
<sequence>MGTRRDAYKAAAIKAERAVEDAEQYSEAVKELGNAAHDYIPRQDDDEPGDGSPRPRA</sequence>
<feature type="region of interest" description="Disordered" evidence="1">
    <location>
        <begin position="33"/>
        <end position="57"/>
    </location>
</feature>
<organism evidence="2 3">
    <name type="scientific">Cellulomonas gilvus (strain ATCC 13127 / NRRL B-14078)</name>
    <name type="common">Cellvibrio gilvus</name>
    <dbReference type="NCBI Taxonomy" id="593907"/>
    <lineage>
        <taxon>Bacteria</taxon>
        <taxon>Bacillati</taxon>
        <taxon>Actinomycetota</taxon>
        <taxon>Actinomycetes</taxon>
        <taxon>Micrococcales</taxon>
        <taxon>Cellulomonadaceae</taxon>
        <taxon>Cellulomonas</taxon>
    </lineage>
</organism>
<reference evidence="3" key="1">
    <citation type="submission" date="2011-04" db="EMBL/GenBank/DDBJ databases">
        <title>Complete sequence of Cellvibrio gilvus ATCC 13127.</title>
        <authorList>
            <person name="Lucas S."/>
            <person name="Han J."/>
            <person name="Lapidus A."/>
            <person name="Cheng J.-F."/>
            <person name="Goodwin L."/>
            <person name="Pitluck S."/>
            <person name="Peters L."/>
            <person name="Munk A."/>
            <person name="Detter J.C."/>
            <person name="Han C."/>
            <person name="Tapia R."/>
            <person name="Land M."/>
            <person name="Hauser L."/>
            <person name="Kyrpides N."/>
            <person name="Ivanova N."/>
            <person name="Ovchinnikova G."/>
            <person name="Pagani I."/>
            <person name="Mead D."/>
            <person name="Brumm P."/>
            <person name="Woyke T."/>
        </authorList>
    </citation>
    <scope>NUCLEOTIDE SEQUENCE [LARGE SCALE GENOMIC DNA]</scope>
    <source>
        <strain evidence="3">ATCC 13127 / NRRL B-14078</strain>
    </source>
</reference>
<accession>F8A2E5</accession>
<gene>
    <name evidence="2" type="ordered locus">Celgi_1283</name>
</gene>
<dbReference type="Proteomes" id="UP000000485">
    <property type="component" value="Chromosome"/>
</dbReference>
<dbReference type="RefSeq" id="WP_013883321.1">
    <property type="nucleotide sequence ID" value="NC_015671.1"/>
</dbReference>
<keyword evidence="3" id="KW-1185">Reference proteome</keyword>
<dbReference type="KEGG" id="cga:Celgi_1283"/>
<dbReference type="EMBL" id="CP002665">
    <property type="protein sequence ID" value="AEI11802.1"/>
    <property type="molecule type" value="Genomic_DNA"/>
</dbReference>
<proteinExistence type="predicted"/>
<name>F8A2E5_CELGA</name>
<evidence type="ECO:0000256" key="1">
    <source>
        <dbReference type="SAM" id="MobiDB-lite"/>
    </source>
</evidence>
<dbReference type="HOGENOM" id="CLU_2988212_0_0_11"/>
<dbReference type="AlphaFoldDB" id="F8A2E5"/>
<evidence type="ECO:0000313" key="2">
    <source>
        <dbReference type="EMBL" id="AEI11802.1"/>
    </source>
</evidence>
<evidence type="ECO:0000313" key="3">
    <source>
        <dbReference type="Proteomes" id="UP000000485"/>
    </source>
</evidence>